<accession>A0A2U3PU10</accession>
<dbReference type="AlphaFoldDB" id="A0A2U3PU10"/>
<name>A0A2U3PU10_9BRAD</name>
<proteinExistence type="predicted"/>
<dbReference type="KEGG" id="bvz:BRAD3257_1503"/>
<feature type="transmembrane region" description="Helical" evidence="1">
    <location>
        <begin position="17"/>
        <end position="33"/>
    </location>
</feature>
<evidence type="ECO:0000256" key="1">
    <source>
        <dbReference type="SAM" id="Phobius"/>
    </source>
</evidence>
<feature type="transmembrane region" description="Helical" evidence="1">
    <location>
        <begin position="54"/>
        <end position="73"/>
    </location>
</feature>
<protein>
    <submittedName>
        <fullName evidence="2">Uncharacterized protein</fullName>
    </submittedName>
</protein>
<evidence type="ECO:0000313" key="3">
    <source>
        <dbReference type="Proteomes" id="UP000246085"/>
    </source>
</evidence>
<evidence type="ECO:0000313" key="2">
    <source>
        <dbReference type="EMBL" id="SPP92632.1"/>
    </source>
</evidence>
<keyword evidence="1" id="KW-0812">Transmembrane</keyword>
<gene>
    <name evidence="2" type="ORF">BRAD3257_1503</name>
</gene>
<dbReference type="EMBL" id="LS398110">
    <property type="protein sequence ID" value="SPP92632.1"/>
    <property type="molecule type" value="Genomic_DNA"/>
</dbReference>
<reference evidence="2 3" key="1">
    <citation type="submission" date="2018-03" db="EMBL/GenBank/DDBJ databases">
        <authorList>
            <person name="Gully D."/>
        </authorList>
    </citation>
    <scope>NUCLEOTIDE SEQUENCE [LARGE SCALE GENOMIC DNA]</scope>
    <source>
        <strain evidence="2">ORS3257</strain>
    </source>
</reference>
<organism evidence="2 3">
    <name type="scientific">Bradyrhizobium vignae</name>
    <dbReference type="NCBI Taxonomy" id="1549949"/>
    <lineage>
        <taxon>Bacteria</taxon>
        <taxon>Pseudomonadati</taxon>
        <taxon>Pseudomonadota</taxon>
        <taxon>Alphaproteobacteria</taxon>
        <taxon>Hyphomicrobiales</taxon>
        <taxon>Nitrobacteraceae</taxon>
        <taxon>Bradyrhizobium</taxon>
    </lineage>
</organism>
<dbReference type="Proteomes" id="UP000246085">
    <property type="component" value="Chromosome BRAD3257"/>
</dbReference>
<keyword evidence="1" id="KW-1133">Transmembrane helix</keyword>
<keyword evidence="1" id="KW-0472">Membrane</keyword>
<sequence>MASDNIAGVSGSILKKLYLFPGMVIQWTMYVSVGSKSYSQTQQQTRLARSPFMTFAYSSMFWLALAAFLLGALER</sequence>